<dbReference type="SUPFAM" id="SSF52540">
    <property type="entry name" value="P-loop containing nucleoside triphosphate hydrolases"/>
    <property type="match status" value="1"/>
</dbReference>
<proteinExistence type="inferred from homology"/>
<dbReference type="PROSITE" id="PS51194">
    <property type="entry name" value="HELICASE_CTER"/>
    <property type="match status" value="1"/>
</dbReference>
<feature type="region of interest" description="Disordered" evidence="7">
    <location>
        <begin position="1"/>
        <end position="49"/>
    </location>
</feature>
<dbReference type="AlphaFoldDB" id="A0A0G0TWR1"/>
<evidence type="ECO:0000313" key="12">
    <source>
        <dbReference type="Proteomes" id="UP000034881"/>
    </source>
</evidence>
<dbReference type="GO" id="GO:0016787">
    <property type="term" value="F:hydrolase activity"/>
    <property type="evidence" value="ECO:0007669"/>
    <property type="project" value="UniProtKB-KW"/>
</dbReference>
<feature type="compositionally biased region" description="Polar residues" evidence="7">
    <location>
        <begin position="17"/>
        <end position="28"/>
    </location>
</feature>
<dbReference type="GO" id="GO:0003676">
    <property type="term" value="F:nucleic acid binding"/>
    <property type="evidence" value="ECO:0007669"/>
    <property type="project" value="InterPro"/>
</dbReference>
<dbReference type="GO" id="GO:0005829">
    <property type="term" value="C:cytosol"/>
    <property type="evidence" value="ECO:0007669"/>
    <property type="project" value="TreeGrafter"/>
</dbReference>
<evidence type="ECO:0000256" key="1">
    <source>
        <dbReference type="ARBA" id="ARBA00022741"/>
    </source>
</evidence>
<feature type="domain" description="Helicase C-terminal" evidence="9">
    <location>
        <begin position="299"/>
        <end position="423"/>
    </location>
</feature>
<comment type="similarity">
    <text evidence="5">Belongs to the DEAD box helicase family.</text>
</comment>
<dbReference type="GO" id="GO:0005524">
    <property type="term" value="F:ATP binding"/>
    <property type="evidence" value="ECO:0007669"/>
    <property type="project" value="UniProtKB-KW"/>
</dbReference>
<dbReference type="InterPro" id="IPR027417">
    <property type="entry name" value="P-loop_NTPase"/>
</dbReference>
<dbReference type="InterPro" id="IPR014001">
    <property type="entry name" value="Helicase_ATP-bd"/>
</dbReference>
<dbReference type="PROSITE" id="PS51195">
    <property type="entry name" value="Q_MOTIF"/>
    <property type="match status" value="1"/>
</dbReference>
<dbReference type="CDD" id="cd00268">
    <property type="entry name" value="DEADc"/>
    <property type="match status" value="1"/>
</dbReference>
<name>A0A0G0TWR1_9BACT</name>
<evidence type="ECO:0000256" key="5">
    <source>
        <dbReference type="ARBA" id="ARBA00038437"/>
    </source>
</evidence>
<evidence type="ECO:0000259" key="10">
    <source>
        <dbReference type="PROSITE" id="PS51195"/>
    </source>
</evidence>
<reference evidence="11 12" key="1">
    <citation type="journal article" date="2015" name="Nature">
        <title>rRNA introns, odd ribosomes, and small enigmatic genomes across a large radiation of phyla.</title>
        <authorList>
            <person name="Brown C.T."/>
            <person name="Hug L.A."/>
            <person name="Thomas B.C."/>
            <person name="Sharon I."/>
            <person name="Castelle C.J."/>
            <person name="Singh A."/>
            <person name="Wilkins M.J."/>
            <person name="Williams K.H."/>
            <person name="Banfield J.F."/>
        </authorList>
    </citation>
    <scope>NUCLEOTIDE SEQUENCE [LARGE SCALE GENOMIC DNA]</scope>
</reference>
<keyword evidence="4" id="KW-0067">ATP-binding</keyword>
<dbReference type="Pfam" id="PF00271">
    <property type="entry name" value="Helicase_C"/>
    <property type="match status" value="1"/>
</dbReference>
<dbReference type="InterPro" id="IPR050079">
    <property type="entry name" value="DEAD_box_RNA_helicase"/>
</dbReference>
<dbReference type="PANTHER" id="PTHR47959:SF13">
    <property type="entry name" value="ATP-DEPENDENT RNA HELICASE RHLE"/>
    <property type="match status" value="1"/>
</dbReference>
<keyword evidence="1" id="KW-0547">Nucleotide-binding</keyword>
<feature type="short sequence motif" description="Q motif" evidence="6">
    <location>
        <begin position="75"/>
        <end position="103"/>
    </location>
</feature>
<dbReference type="PATRIC" id="fig|1618431.3.peg.395"/>
<evidence type="ECO:0000259" key="8">
    <source>
        <dbReference type="PROSITE" id="PS51192"/>
    </source>
</evidence>
<evidence type="ECO:0000256" key="2">
    <source>
        <dbReference type="ARBA" id="ARBA00022801"/>
    </source>
</evidence>
<dbReference type="PANTHER" id="PTHR47959">
    <property type="entry name" value="ATP-DEPENDENT RNA HELICASE RHLE-RELATED"/>
    <property type="match status" value="1"/>
</dbReference>
<evidence type="ECO:0000313" key="11">
    <source>
        <dbReference type="EMBL" id="KKR42422.1"/>
    </source>
</evidence>
<feature type="domain" description="DEAD-box RNA helicase Q" evidence="10">
    <location>
        <begin position="75"/>
        <end position="103"/>
    </location>
</feature>
<dbReference type="GO" id="GO:0003724">
    <property type="term" value="F:RNA helicase activity"/>
    <property type="evidence" value="ECO:0007669"/>
    <property type="project" value="InterPro"/>
</dbReference>
<sequence length="423" mass="48064">MYNNSRYRQRTSIRHNGFSNGFSRSPQRGSFARPGFSANKRGGGQRRSQLEGADINMFIRKAAQNAPDESQTESHTFDSFNLHENIRQNISALGYINPTPVQAQAIGPILEGRDVIGLASTGTGKTAAFLIPLIQKIYLNRDQKALIIVPTRELALQINEEFKNLTRNMKLFSAFIIGGTNMYRQIQDLRRNPHIVIATPGRLKDLIERKNIYMEDYSNIVLDEVDLMVDIGFINDIKFFVSRMPKVRQSLFFSATISPKIQDVLRYFVTNPVTVSVKTQDTSENVEQDVVKVENPEKKIDTLHDLLIKDGFDKVLIFGRTKHGIEKLNKELEFRGFKVGSIHGNKRQSQRMRVLQSFKQNQIQILLATDVASRGLDIDNVTHVINYDLPQTYDDYIHRIGRTGRAGKTGIALTFVGNSYVNR</sequence>
<dbReference type="Pfam" id="PF00270">
    <property type="entry name" value="DEAD"/>
    <property type="match status" value="1"/>
</dbReference>
<dbReference type="InterPro" id="IPR014014">
    <property type="entry name" value="RNA_helicase_DEAD_Q_motif"/>
</dbReference>
<keyword evidence="3 11" id="KW-0347">Helicase</keyword>
<dbReference type="InterPro" id="IPR001650">
    <property type="entry name" value="Helicase_C-like"/>
</dbReference>
<dbReference type="SMART" id="SM00490">
    <property type="entry name" value="HELICc"/>
    <property type="match status" value="1"/>
</dbReference>
<evidence type="ECO:0000256" key="4">
    <source>
        <dbReference type="ARBA" id="ARBA00022840"/>
    </source>
</evidence>
<dbReference type="PROSITE" id="PS51192">
    <property type="entry name" value="HELICASE_ATP_BIND_1"/>
    <property type="match status" value="1"/>
</dbReference>
<dbReference type="Proteomes" id="UP000034881">
    <property type="component" value="Unassembled WGS sequence"/>
</dbReference>
<feature type="domain" description="Helicase ATP-binding" evidence="8">
    <location>
        <begin position="106"/>
        <end position="275"/>
    </location>
</feature>
<evidence type="ECO:0000256" key="6">
    <source>
        <dbReference type="PROSITE-ProRule" id="PRU00552"/>
    </source>
</evidence>
<gene>
    <name evidence="11" type="ORF">UT77_C0002G0075</name>
</gene>
<evidence type="ECO:0000259" key="9">
    <source>
        <dbReference type="PROSITE" id="PS51194"/>
    </source>
</evidence>
<dbReference type="EMBL" id="LBYB01000002">
    <property type="protein sequence ID" value="KKR42422.1"/>
    <property type="molecule type" value="Genomic_DNA"/>
</dbReference>
<dbReference type="InterPro" id="IPR044742">
    <property type="entry name" value="DEAD/DEAH_RhlB"/>
</dbReference>
<dbReference type="Gene3D" id="3.40.50.300">
    <property type="entry name" value="P-loop containing nucleotide triphosphate hydrolases"/>
    <property type="match status" value="2"/>
</dbReference>
<dbReference type="InterPro" id="IPR011545">
    <property type="entry name" value="DEAD/DEAH_box_helicase_dom"/>
</dbReference>
<accession>A0A0G0TWR1</accession>
<protein>
    <submittedName>
        <fullName evidence="11">ATP-dependent RNA helicase RhlE</fullName>
    </submittedName>
</protein>
<evidence type="ECO:0000256" key="3">
    <source>
        <dbReference type="ARBA" id="ARBA00022806"/>
    </source>
</evidence>
<organism evidence="11 12">
    <name type="scientific">Candidatus Daviesbacteria bacterium GW2011_GWC2_40_12</name>
    <dbReference type="NCBI Taxonomy" id="1618431"/>
    <lineage>
        <taxon>Bacteria</taxon>
        <taxon>Candidatus Daviesiibacteriota</taxon>
    </lineage>
</organism>
<keyword evidence="2" id="KW-0378">Hydrolase</keyword>
<evidence type="ECO:0000256" key="7">
    <source>
        <dbReference type="SAM" id="MobiDB-lite"/>
    </source>
</evidence>
<dbReference type="SMART" id="SM00487">
    <property type="entry name" value="DEXDc"/>
    <property type="match status" value="1"/>
</dbReference>
<dbReference type="CDD" id="cd18787">
    <property type="entry name" value="SF2_C_DEAD"/>
    <property type="match status" value="1"/>
</dbReference>
<comment type="caution">
    <text evidence="11">The sequence shown here is derived from an EMBL/GenBank/DDBJ whole genome shotgun (WGS) entry which is preliminary data.</text>
</comment>